<dbReference type="GO" id="GO:0005524">
    <property type="term" value="F:ATP binding"/>
    <property type="evidence" value="ECO:0007669"/>
    <property type="project" value="UniProtKB-KW"/>
</dbReference>
<evidence type="ECO:0000256" key="4">
    <source>
        <dbReference type="ARBA" id="ARBA00006432"/>
    </source>
</evidence>
<organism evidence="17 18">
    <name type="scientific">Dyadobacter helix</name>
    <dbReference type="NCBI Taxonomy" id="2822344"/>
    <lineage>
        <taxon>Bacteria</taxon>
        <taxon>Pseudomonadati</taxon>
        <taxon>Bacteroidota</taxon>
        <taxon>Cytophagia</taxon>
        <taxon>Cytophagales</taxon>
        <taxon>Spirosomataceae</taxon>
        <taxon>Dyadobacter</taxon>
    </lineage>
</organism>
<evidence type="ECO:0000256" key="3">
    <source>
        <dbReference type="ARBA" id="ARBA00005005"/>
    </source>
</evidence>
<evidence type="ECO:0000256" key="11">
    <source>
        <dbReference type="ARBA" id="ARBA00023136"/>
    </source>
</evidence>
<evidence type="ECO:0000256" key="7">
    <source>
        <dbReference type="ARBA" id="ARBA00022832"/>
    </source>
</evidence>
<feature type="domain" description="AMP-binding enzyme C-terminal" evidence="16">
    <location>
        <begin position="482"/>
        <end position="556"/>
    </location>
</feature>
<dbReference type="FunFam" id="3.40.50.12780:FF:000003">
    <property type="entry name" value="Long-chain-fatty-acid--CoA ligase FadD"/>
    <property type="match status" value="1"/>
</dbReference>
<accession>A0A916NAB8</accession>
<keyword evidence="6" id="KW-0547">Nucleotide-binding</keyword>
<comment type="similarity">
    <text evidence="4">Belongs to the ATP-dependent AMP-binding enzyme family.</text>
</comment>
<evidence type="ECO:0000256" key="5">
    <source>
        <dbReference type="ARBA" id="ARBA00022598"/>
    </source>
</evidence>
<dbReference type="CDD" id="cd05936">
    <property type="entry name" value="FC-FACS_FadD_like"/>
    <property type="match status" value="1"/>
</dbReference>
<comment type="subcellular location">
    <subcellularLocation>
        <location evidence="2">Membrane</location>
        <topology evidence="2">Peripheral membrane protein</topology>
    </subcellularLocation>
</comment>
<feature type="domain" description="AMP-dependent synthetase/ligase" evidence="15">
    <location>
        <begin position="41"/>
        <end position="428"/>
    </location>
</feature>
<keyword evidence="11" id="KW-0472">Membrane</keyword>
<dbReference type="GO" id="GO:0004467">
    <property type="term" value="F:long-chain fatty acid-CoA ligase activity"/>
    <property type="evidence" value="ECO:0007669"/>
    <property type="project" value="UniProtKB-EC"/>
</dbReference>
<evidence type="ECO:0000256" key="10">
    <source>
        <dbReference type="ARBA" id="ARBA00023098"/>
    </source>
</evidence>
<keyword evidence="9" id="KW-0460">Magnesium</keyword>
<evidence type="ECO:0000259" key="16">
    <source>
        <dbReference type="Pfam" id="PF13193"/>
    </source>
</evidence>
<sequence length="572" mass="63613">MIEMSENTYPWIKFYPEGIPYEINPDAYPSLVDLIETGFRDYASQPAYTNMGKEISFSQLDRYSQHFAAYLQHMGLKAGDRIAIQMPNLIQYPIVMMGALRAGLVIVNTNPLYTPREMVHQFKDSGAKAIVILANFAANLEKIIADTGIEHVIITQVGDMLGFPKKLLVNTVVKYVRKMVPAYHISKAVSFGEALSIGAGSTYKRPHVSGLDLAFIQYTGGTTGVSKGAMLTHRNLIANVEATNEWLMSKMRNSDHTGQLVLATPLPLYHVFALTINGLCGIKWGALNVLIHNPRDIPGFVKELKKFRINIFPGLNTLFNGLLNNEDFKDVDFSGLKISIAGGMALQKIVAEKWEKVTGCPLVEGYGLSETSPVLSVNPLNGKHKPGTIGVPFPSTEMRILREDDTWANVGERGEICARGPQVMLGYFNRPDETAKVILEDESGRWFKTGDIGIQDEDGFFKIVDRKKDMILVSGFNVYPNEIEDVVAQCPGVLEVACVGMPDEKTGEMVKVFIVKKDPALSEEDVRAYCRQNLTGYKCPKKIEFRNELPKTNVGKILRRALRDEELAKQAK</sequence>
<keyword evidence="8" id="KW-0067">ATP-binding</keyword>
<comment type="pathway">
    <text evidence="3">Lipid metabolism; fatty acid beta-oxidation.</text>
</comment>
<dbReference type="InterPro" id="IPR000873">
    <property type="entry name" value="AMP-dep_synth/lig_dom"/>
</dbReference>
<dbReference type="PROSITE" id="PS00455">
    <property type="entry name" value="AMP_BINDING"/>
    <property type="match status" value="1"/>
</dbReference>
<gene>
    <name evidence="17" type="primary">fadD</name>
    <name evidence="17" type="ORF">DYBT9275_00322</name>
</gene>
<proteinExistence type="inferred from homology"/>
<evidence type="ECO:0000256" key="8">
    <source>
        <dbReference type="ARBA" id="ARBA00022840"/>
    </source>
</evidence>
<keyword evidence="10" id="KW-0443">Lipid metabolism</keyword>
<dbReference type="Proteomes" id="UP000680038">
    <property type="component" value="Unassembled WGS sequence"/>
</dbReference>
<dbReference type="InterPro" id="IPR042099">
    <property type="entry name" value="ANL_N_sf"/>
</dbReference>
<evidence type="ECO:0000256" key="13">
    <source>
        <dbReference type="ARBA" id="ARBA00039545"/>
    </source>
</evidence>
<dbReference type="AlphaFoldDB" id="A0A916NAB8"/>
<dbReference type="InterPro" id="IPR045851">
    <property type="entry name" value="AMP-bd_C_sf"/>
</dbReference>
<evidence type="ECO:0000259" key="15">
    <source>
        <dbReference type="Pfam" id="PF00501"/>
    </source>
</evidence>
<dbReference type="GO" id="GO:0016020">
    <property type="term" value="C:membrane"/>
    <property type="evidence" value="ECO:0007669"/>
    <property type="project" value="UniProtKB-SubCell"/>
</dbReference>
<dbReference type="InterPro" id="IPR025110">
    <property type="entry name" value="AMP-bd_C"/>
</dbReference>
<dbReference type="EC" id="6.2.1.3" evidence="12"/>
<evidence type="ECO:0000256" key="6">
    <source>
        <dbReference type="ARBA" id="ARBA00022741"/>
    </source>
</evidence>
<evidence type="ECO:0000256" key="1">
    <source>
        <dbReference type="ARBA" id="ARBA00001946"/>
    </source>
</evidence>
<dbReference type="EMBL" id="CAJRAF010000001">
    <property type="protein sequence ID" value="CAG4989590.1"/>
    <property type="molecule type" value="Genomic_DNA"/>
</dbReference>
<dbReference type="Gene3D" id="3.40.50.12780">
    <property type="entry name" value="N-terminal domain of ligase-like"/>
    <property type="match status" value="1"/>
</dbReference>
<evidence type="ECO:0000313" key="18">
    <source>
        <dbReference type="Proteomes" id="UP000680038"/>
    </source>
</evidence>
<comment type="cofactor">
    <cofactor evidence="1">
        <name>Mg(2+)</name>
        <dbReference type="ChEBI" id="CHEBI:18420"/>
    </cofactor>
</comment>
<dbReference type="SUPFAM" id="SSF56801">
    <property type="entry name" value="Acetyl-CoA synthetase-like"/>
    <property type="match status" value="1"/>
</dbReference>
<protein>
    <recommendedName>
        <fullName evidence="13">Long-chain-fatty-acid--CoA ligase</fullName>
        <ecNumber evidence="12">6.2.1.3</ecNumber>
    </recommendedName>
    <alternativeName>
        <fullName evidence="14">Long-chain acyl-CoA synthetase</fullName>
    </alternativeName>
</protein>
<evidence type="ECO:0000256" key="2">
    <source>
        <dbReference type="ARBA" id="ARBA00004170"/>
    </source>
</evidence>
<dbReference type="PANTHER" id="PTHR43767:SF8">
    <property type="entry name" value="LONG-CHAIN-FATTY-ACID--COA LIGASE"/>
    <property type="match status" value="1"/>
</dbReference>
<keyword evidence="7" id="KW-0276">Fatty acid metabolism</keyword>
<reference evidence="17" key="1">
    <citation type="submission" date="2021-04" db="EMBL/GenBank/DDBJ databases">
        <authorList>
            <person name="Rodrigo-Torres L."/>
            <person name="Arahal R. D."/>
            <person name="Lucena T."/>
        </authorList>
    </citation>
    <scope>NUCLEOTIDE SEQUENCE</scope>
    <source>
        <strain evidence="17">CECT 9275</strain>
    </source>
</reference>
<dbReference type="Pfam" id="PF00501">
    <property type="entry name" value="AMP-binding"/>
    <property type="match status" value="1"/>
</dbReference>
<dbReference type="RefSeq" id="WP_215237106.1">
    <property type="nucleotide sequence ID" value="NZ_CAJRAF010000001.1"/>
</dbReference>
<keyword evidence="5 17" id="KW-0436">Ligase</keyword>
<evidence type="ECO:0000256" key="9">
    <source>
        <dbReference type="ARBA" id="ARBA00022842"/>
    </source>
</evidence>
<evidence type="ECO:0000313" key="17">
    <source>
        <dbReference type="EMBL" id="CAG4989590.1"/>
    </source>
</evidence>
<dbReference type="InterPro" id="IPR020845">
    <property type="entry name" value="AMP-binding_CS"/>
</dbReference>
<keyword evidence="18" id="KW-1185">Reference proteome</keyword>
<dbReference type="PANTHER" id="PTHR43767">
    <property type="entry name" value="LONG-CHAIN-FATTY-ACID--COA LIGASE"/>
    <property type="match status" value="1"/>
</dbReference>
<dbReference type="Gene3D" id="3.30.300.30">
    <property type="match status" value="1"/>
</dbReference>
<dbReference type="InterPro" id="IPR050237">
    <property type="entry name" value="ATP-dep_AMP-bd_enzyme"/>
</dbReference>
<evidence type="ECO:0000256" key="14">
    <source>
        <dbReference type="ARBA" id="ARBA00042773"/>
    </source>
</evidence>
<name>A0A916NAB8_9BACT</name>
<comment type="caution">
    <text evidence="17">The sequence shown here is derived from an EMBL/GenBank/DDBJ whole genome shotgun (WGS) entry which is preliminary data.</text>
</comment>
<dbReference type="FunFam" id="3.30.300.30:FF:000006">
    <property type="entry name" value="Long-chain-fatty-acid--CoA ligase FadD"/>
    <property type="match status" value="1"/>
</dbReference>
<evidence type="ECO:0000256" key="12">
    <source>
        <dbReference type="ARBA" id="ARBA00026121"/>
    </source>
</evidence>
<dbReference type="Pfam" id="PF13193">
    <property type="entry name" value="AMP-binding_C"/>
    <property type="match status" value="1"/>
</dbReference>